<protein>
    <submittedName>
        <fullName evidence="2">Uncharacterized protein</fullName>
    </submittedName>
</protein>
<accession>A0ABP9XQI4</accession>
<gene>
    <name evidence="2" type="ORF">HPULCUR_002415</name>
</gene>
<evidence type="ECO:0000256" key="1">
    <source>
        <dbReference type="SAM" id="MobiDB-lite"/>
    </source>
</evidence>
<feature type="region of interest" description="Disordered" evidence="1">
    <location>
        <begin position="1"/>
        <end position="33"/>
    </location>
</feature>
<comment type="caution">
    <text evidence="2">The sequence shown here is derived from an EMBL/GenBank/DDBJ whole genome shotgun (WGS) entry which is preliminary data.</text>
</comment>
<feature type="compositionally biased region" description="Basic and acidic residues" evidence="1">
    <location>
        <begin position="1"/>
        <end position="10"/>
    </location>
</feature>
<organism evidence="2 3">
    <name type="scientific">Helicostylum pulchrum</name>
    <dbReference type="NCBI Taxonomy" id="562976"/>
    <lineage>
        <taxon>Eukaryota</taxon>
        <taxon>Fungi</taxon>
        <taxon>Fungi incertae sedis</taxon>
        <taxon>Mucoromycota</taxon>
        <taxon>Mucoromycotina</taxon>
        <taxon>Mucoromycetes</taxon>
        <taxon>Mucorales</taxon>
        <taxon>Mucorineae</taxon>
        <taxon>Mucoraceae</taxon>
        <taxon>Helicostylum</taxon>
    </lineage>
</organism>
<sequence length="112" mass="12681">MEITKKEKISKLSRKWTGTTDKRAESSATAEGRVLLNSSNNTDLTSEIYQESYEVDNDNDSSEVNQIVIRAHDISLELLHSFVAKKILGKLRDNDKRSICLVNLMVMILILV</sequence>
<keyword evidence="3" id="KW-1185">Reference proteome</keyword>
<evidence type="ECO:0000313" key="3">
    <source>
        <dbReference type="Proteomes" id="UP001476247"/>
    </source>
</evidence>
<name>A0ABP9XQI4_9FUNG</name>
<proteinExistence type="predicted"/>
<evidence type="ECO:0000313" key="2">
    <source>
        <dbReference type="EMBL" id="GAA5797037.1"/>
    </source>
</evidence>
<reference evidence="2 3" key="1">
    <citation type="submission" date="2024-04" db="EMBL/GenBank/DDBJ databases">
        <title>genome sequences of Mucor flavus KT1a and Helicostylum pulchrum KT1b strains isolation_sourced from the surface of a dry-aged beef.</title>
        <authorList>
            <person name="Toyotome T."/>
            <person name="Hosono M."/>
            <person name="Torimaru M."/>
            <person name="Fukuda K."/>
            <person name="Mikami N."/>
        </authorList>
    </citation>
    <scope>NUCLEOTIDE SEQUENCE [LARGE SCALE GENOMIC DNA]</scope>
    <source>
        <strain evidence="2 3">KT1b</strain>
    </source>
</reference>
<dbReference type="EMBL" id="BAABUJ010000007">
    <property type="protein sequence ID" value="GAA5797037.1"/>
    <property type="molecule type" value="Genomic_DNA"/>
</dbReference>
<dbReference type="Proteomes" id="UP001476247">
    <property type="component" value="Unassembled WGS sequence"/>
</dbReference>